<dbReference type="SUPFAM" id="SSF53474">
    <property type="entry name" value="alpha/beta-Hydrolases"/>
    <property type="match status" value="1"/>
</dbReference>
<proteinExistence type="predicted"/>
<evidence type="ECO:0000313" key="3">
    <source>
        <dbReference type="EMBL" id="WNG50035.1"/>
    </source>
</evidence>
<organism evidence="3 4">
    <name type="scientific">Archangium minus</name>
    <dbReference type="NCBI Taxonomy" id="83450"/>
    <lineage>
        <taxon>Bacteria</taxon>
        <taxon>Pseudomonadati</taxon>
        <taxon>Myxococcota</taxon>
        <taxon>Myxococcia</taxon>
        <taxon>Myxococcales</taxon>
        <taxon>Cystobacterineae</taxon>
        <taxon>Archangiaceae</taxon>
        <taxon>Archangium</taxon>
    </lineage>
</organism>
<gene>
    <name evidence="3" type="ORF">F0U60_42370</name>
</gene>
<evidence type="ECO:0000313" key="4">
    <source>
        <dbReference type="Proteomes" id="UP001611383"/>
    </source>
</evidence>
<name>A0ABY9X3T0_9BACT</name>
<dbReference type="Pfam" id="PF00326">
    <property type="entry name" value="Peptidase_S9"/>
    <property type="match status" value="1"/>
</dbReference>
<dbReference type="Gene3D" id="3.40.50.1820">
    <property type="entry name" value="alpha/beta hydrolase"/>
    <property type="match status" value="1"/>
</dbReference>
<dbReference type="InterPro" id="IPR001375">
    <property type="entry name" value="Peptidase_S9_cat"/>
</dbReference>
<accession>A0ABY9X3T0</accession>
<keyword evidence="4" id="KW-1185">Reference proteome</keyword>
<feature type="domain" description="Peptidase S9 prolyl oligopeptidase catalytic" evidence="2">
    <location>
        <begin position="84"/>
        <end position="141"/>
    </location>
</feature>
<sequence length="161" mass="17802">MHTCPPGLSFEALDGGTPCPKPDSSPALQPSRRPPTDTKSNPHRFAALVPICGGLDAPGRRTLPRNPGAASSVPEPFLEAARHLRHVPTWIFHGEEDTIIPVEESRIMVQALREVGAPVRYTVYPEVEHDSWDPAYAEQELMPSYAEQELMPWLLSHVRAP</sequence>
<reference evidence="3 4" key="1">
    <citation type="submission" date="2019-08" db="EMBL/GenBank/DDBJ databases">
        <title>Archangium and Cystobacter genomes.</title>
        <authorList>
            <person name="Chen I.-C.K."/>
            <person name="Wielgoss S."/>
        </authorList>
    </citation>
    <scope>NUCLEOTIDE SEQUENCE [LARGE SCALE GENOMIC DNA]</scope>
    <source>
        <strain evidence="3 4">Cbm 6</strain>
    </source>
</reference>
<dbReference type="EMBL" id="CP043494">
    <property type="protein sequence ID" value="WNG50035.1"/>
    <property type="molecule type" value="Genomic_DNA"/>
</dbReference>
<dbReference type="InterPro" id="IPR029058">
    <property type="entry name" value="AB_hydrolase_fold"/>
</dbReference>
<protein>
    <submittedName>
        <fullName evidence="3">Prolyl oligopeptidase family serine peptidase</fullName>
    </submittedName>
</protein>
<evidence type="ECO:0000256" key="1">
    <source>
        <dbReference type="SAM" id="MobiDB-lite"/>
    </source>
</evidence>
<dbReference type="Proteomes" id="UP001611383">
    <property type="component" value="Chromosome"/>
</dbReference>
<evidence type="ECO:0000259" key="2">
    <source>
        <dbReference type="Pfam" id="PF00326"/>
    </source>
</evidence>
<feature type="region of interest" description="Disordered" evidence="1">
    <location>
        <begin position="1"/>
        <end position="43"/>
    </location>
</feature>